<evidence type="ECO:0000256" key="1">
    <source>
        <dbReference type="ARBA" id="ARBA00002663"/>
    </source>
</evidence>
<dbReference type="PANTHER" id="PTHR33992">
    <property type="entry name" value="RIBONUCLEASE P PROTEIN COMPONENT"/>
    <property type="match status" value="1"/>
</dbReference>
<dbReference type="GO" id="GO:0004526">
    <property type="term" value="F:ribonuclease P activity"/>
    <property type="evidence" value="ECO:0007669"/>
    <property type="project" value="UniProtKB-EC"/>
</dbReference>
<comment type="function">
    <text evidence="1">RNaseP catalyzes the removal of the 5'-leader sequence from pre-tRNA to produce the mature 5'-terminus. It can also cleave other RNA substrates such as 4.5S RNA. The protein component plays an auxiliary but essential role in vivo by binding to the 5'-leader sequence and broadening the substrate specificity of the ribozyme.</text>
</comment>
<keyword evidence="3" id="KW-0540">Nuclease</keyword>
<evidence type="ECO:0000256" key="2">
    <source>
        <dbReference type="ARBA" id="ARBA00022694"/>
    </source>
</evidence>
<dbReference type="Gene3D" id="3.30.230.10">
    <property type="match status" value="1"/>
</dbReference>
<comment type="caution">
    <text evidence="7">The sequence shown here is derived from an EMBL/GenBank/DDBJ whole genome shotgun (WGS) entry which is preliminary data.</text>
</comment>
<dbReference type="GO" id="GO:0042781">
    <property type="term" value="F:3'-tRNA processing endoribonuclease activity"/>
    <property type="evidence" value="ECO:0007669"/>
    <property type="project" value="TreeGrafter"/>
</dbReference>
<evidence type="ECO:0000256" key="6">
    <source>
        <dbReference type="ARBA" id="ARBA00022884"/>
    </source>
</evidence>
<sequence>MQKAYRLRRRGQFRYVYRKGKTAGQSCLTLSYVKAGRLQAGFSVSKKVGGAVVRNRVKRRMREYFRLQIPQLKGGYYVFSARLPAAQADYHLLAKEMEKLIRRMQLYKEQA</sequence>
<dbReference type="InterPro" id="IPR020539">
    <property type="entry name" value="RNase_P_CS"/>
</dbReference>
<evidence type="ECO:0000256" key="3">
    <source>
        <dbReference type="ARBA" id="ARBA00022722"/>
    </source>
</evidence>
<dbReference type="Pfam" id="PF00825">
    <property type="entry name" value="Ribonuclease_P"/>
    <property type="match status" value="1"/>
</dbReference>
<dbReference type="InterPro" id="IPR000100">
    <property type="entry name" value="RNase_P"/>
</dbReference>
<dbReference type="InterPro" id="IPR014721">
    <property type="entry name" value="Ribsml_uS5_D2-typ_fold_subgr"/>
</dbReference>
<dbReference type="HAMAP" id="MF_00227">
    <property type="entry name" value="RNase_P"/>
    <property type="match status" value="1"/>
</dbReference>
<dbReference type="EMBL" id="VSSQ01023559">
    <property type="protein sequence ID" value="MPM70584.1"/>
    <property type="molecule type" value="Genomic_DNA"/>
</dbReference>
<dbReference type="AlphaFoldDB" id="A0A645C8E8"/>
<evidence type="ECO:0000256" key="4">
    <source>
        <dbReference type="ARBA" id="ARBA00022759"/>
    </source>
</evidence>
<dbReference type="InterPro" id="IPR020568">
    <property type="entry name" value="Ribosomal_Su5_D2-typ_SF"/>
</dbReference>
<gene>
    <name evidence="7" type="primary">rnpA_38</name>
    <name evidence="7" type="ORF">SDC9_117539</name>
</gene>
<accession>A0A645C8E8</accession>
<dbReference type="PANTHER" id="PTHR33992:SF1">
    <property type="entry name" value="RIBONUCLEASE P PROTEIN COMPONENT"/>
    <property type="match status" value="1"/>
</dbReference>
<proteinExistence type="inferred from homology"/>
<keyword evidence="2" id="KW-0819">tRNA processing</keyword>
<organism evidence="7">
    <name type="scientific">bioreactor metagenome</name>
    <dbReference type="NCBI Taxonomy" id="1076179"/>
    <lineage>
        <taxon>unclassified sequences</taxon>
        <taxon>metagenomes</taxon>
        <taxon>ecological metagenomes</taxon>
    </lineage>
</organism>
<evidence type="ECO:0000313" key="7">
    <source>
        <dbReference type="EMBL" id="MPM70584.1"/>
    </source>
</evidence>
<dbReference type="EC" id="3.1.26.5" evidence="7"/>
<keyword evidence="4" id="KW-0255">Endonuclease</keyword>
<dbReference type="GO" id="GO:0000049">
    <property type="term" value="F:tRNA binding"/>
    <property type="evidence" value="ECO:0007669"/>
    <property type="project" value="InterPro"/>
</dbReference>
<protein>
    <submittedName>
        <fullName evidence="7">Ribonuclease P protein component</fullName>
        <ecNumber evidence="7">3.1.26.5</ecNumber>
    </submittedName>
</protein>
<keyword evidence="6" id="KW-0694">RNA-binding</keyword>
<keyword evidence="5 7" id="KW-0378">Hydrolase</keyword>
<dbReference type="NCBIfam" id="TIGR00188">
    <property type="entry name" value="rnpA"/>
    <property type="match status" value="1"/>
</dbReference>
<dbReference type="SUPFAM" id="SSF54211">
    <property type="entry name" value="Ribosomal protein S5 domain 2-like"/>
    <property type="match status" value="1"/>
</dbReference>
<name>A0A645C8E8_9ZZZZ</name>
<dbReference type="GO" id="GO:0030677">
    <property type="term" value="C:ribonuclease P complex"/>
    <property type="evidence" value="ECO:0007669"/>
    <property type="project" value="TreeGrafter"/>
</dbReference>
<evidence type="ECO:0000256" key="5">
    <source>
        <dbReference type="ARBA" id="ARBA00022801"/>
    </source>
</evidence>
<dbReference type="PROSITE" id="PS00648">
    <property type="entry name" value="RIBONUCLEASE_P"/>
    <property type="match status" value="1"/>
</dbReference>
<reference evidence="7" key="1">
    <citation type="submission" date="2019-08" db="EMBL/GenBank/DDBJ databases">
        <authorList>
            <person name="Kucharzyk K."/>
            <person name="Murdoch R.W."/>
            <person name="Higgins S."/>
            <person name="Loffler F."/>
        </authorList>
    </citation>
    <scope>NUCLEOTIDE SEQUENCE</scope>
</reference>